<dbReference type="GO" id="GO:0061630">
    <property type="term" value="F:ubiquitin protein ligase activity"/>
    <property type="evidence" value="ECO:0007669"/>
    <property type="project" value="UniProtKB-EC"/>
</dbReference>
<comment type="similarity">
    <text evidence="4 14">Belongs to the LRR-containing bacterial E3 ligase family.</text>
</comment>
<dbReference type="InterPro" id="IPR001611">
    <property type="entry name" value="Leu-rich_rpt"/>
</dbReference>
<evidence type="ECO:0000256" key="7">
    <source>
        <dbReference type="ARBA" id="ARBA00022614"/>
    </source>
</evidence>
<evidence type="ECO:0000256" key="14">
    <source>
        <dbReference type="PROSITE-ProRule" id="PRU01398"/>
    </source>
</evidence>
<evidence type="ECO:0000256" key="4">
    <source>
        <dbReference type="ARBA" id="ARBA00009868"/>
    </source>
</evidence>
<dbReference type="EC" id="2.3.2.27" evidence="5"/>
<comment type="caution">
    <text evidence="16">The sequence shown here is derived from an EMBL/GenBank/DDBJ whole genome shotgun (WGS) entry which is preliminary data.</text>
</comment>
<dbReference type="GO" id="GO:0005576">
    <property type="term" value="C:extracellular region"/>
    <property type="evidence" value="ECO:0007669"/>
    <property type="project" value="UniProtKB-SubCell"/>
</dbReference>
<evidence type="ECO:0000313" key="17">
    <source>
        <dbReference type="Proteomes" id="UP000285378"/>
    </source>
</evidence>
<dbReference type="Gene3D" id="1.20.58.360">
    <property type="entry name" value="Shigella T3SS effector IpaH defines"/>
    <property type="match status" value="1"/>
</dbReference>
<reference evidence="16 17" key="1">
    <citation type="submission" date="2016-10" db="EMBL/GenBank/DDBJ databases">
        <title>Comparative genome analysis of multiple Pseudomonas spp. focuses on biocontrol and plant growth promoting traits.</title>
        <authorList>
            <person name="Tao X.-Y."/>
            <person name="Taylor C.G."/>
        </authorList>
    </citation>
    <scope>NUCLEOTIDE SEQUENCE [LARGE SCALE GENOMIC DNA]</scope>
    <source>
        <strain evidence="16 17">28B5</strain>
    </source>
</reference>
<accession>A0A423M6V0</accession>
<evidence type="ECO:0000256" key="11">
    <source>
        <dbReference type="ARBA" id="ARBA00022843"/>
    </source>
</evidence>
<dbReference type="GO" id="GO:0016567">
    <property type="term" value="P:protein ubiquitination"/>
    <property type="evidence" value="ECO:0007669"/>
    <property type="project" value="InterPro"/>
</dbReference>
<keyword evidence="12" id="KW-0843">Virulence</keyword>
<dbReference type="Gene3D" id="3.80.10.10">
    <property type="entry name" value="Ribonuclease Inhibitor"/>
    <property type="match status" value="1"/>
</dbReference>
<dbReference type="Proteomes" id="UP000285378">
    <property type="component" value="Unassembled WGS sequence"/>
</dbReference>
<dbReference type="Pfam" id="PF20178">
    <property type="entry name" value="ToxA_N"/>
    <property type="match status" value="1"/>
</dbReference>
<gene>
    <name evidence="16" type="ORF">BK670_21785</name>
</gene>
<dbReference type="PANTHER" id="PTHR47114">
    <property type="match status" value="1"/>
</dbReference>
<comment type="PTM">
    <text evidence="14">Ubiquitinated in the presence of host E1 ubiquitin-activating enzyme, E2 ubiquitin-conjugating enzyme and ubiquitin.</text>
</comment>
<dbReference type="InterPro" id="IPR032675">
    <property type="entry name" value="LRR_dom_sf"/>
</dbReference>
<keyword evidence="7" id="KW-0433">Leucine-rich repeat</keyword>
<evidence type="ECO:0000256" key="2">
    <source>
        <dbReference type="ARBA" id="ARBA00004192"/>
    </source>
</evidence>
<comment type="catalytic activity">
    <reaction evidence="1">
        <text>S-ubiquitinyl-[E2 ubiquitin-conjugating enzyme]-L-cysteine + [acceptor protein]-L-lysine = [E2 ubiquitin-conjugating enzyme]-L-cysteine + N(6)-ubiquitinyl-[acceptor protein]-L-lysine.</text>
        <dbReference type="EC" id="2.3.2.27"/>
    </reaction>
</comment>
<dbReference type="Pfam" id="PF13855">
    <property type="entry name" value="LRR_8"/>
    <property type="match status" value="1"/>
</dbReference>
<protein>
    <recommendedName>
        <fullName evidence="5">RING-type E3 ubiquitin transferase</fullName>
        <ecNumber evidence="5">2.3.2.27</ecNumber>
    </recommendedName>
</protein>
<keyword evidence="10 14" id="KW-0833">Ubl conjugation pathway</keyword>
<dbReference type="PANTHER" id="PTHR47114:SF2">
    <property type="entry name" value="OLIGODENDROCYTE-MYELIN GLYCOPROTEIN"/>
    <property type="match status" value="1"/>
</dbReference>
<evidence type="ECO:0000313" key="16">
    <source>
        <dbReference type="EMBL" id="RON77883.1"/>
    </source>
</evidence>
<evidence type="ECO:0000256" key="5">
    <source>
        <dbReference type="ARBA" id="ARBA00012483"/>
    </source>
</evidence>
<evidence type="ECO:0000256" key="10">
    <source>
        <dbReference type="ARBA" id="ARBA00022786"/>
    </source>
</evidence>
<dbReference type="OrthoDB" id="1467561at2"/>
<dbReference type="InterPro" id="IPR029487">
    <property type="entry name" value="NEL_dom"/>
</dbReference>
<dbReference type="GO" id="GO:0030430">
    <property type="term" value="C:host cell cytoplasm"/>
    <property type="evidence" value="ECO:0007669"/>
    <property type="project" value="UniProtKB-SubCell"/>
</dbReference>
<keyword evidence="6 14" id="KW-0964">Secreted</keyword>
<comment type="subcellular location">
    <subcellularLocation>
        <location evidence="2">Host cytoplasm</location>
    </subcellularLocation>
    <subcellularLocation>
        <location evidence="3">Secreted</location>
    </subcellularLocation>
</comment>
<keyword evidence="8 14" id="KW-0808">Transferase</keyword>
<dbReference type="RefSeq" id="WP_123453155.1">
    <property type="nucleotide sequence ID" value="NZ_MOBX01000015.1"/>
</dbReference>
<dbReference type="Pfam" id="PF14496">
    <property type="entry name" value="NEL"/>
    <property type="match status" value="1"/>
</dbReference>
<feature type="active site" description="Glycyl thioester intermediate" evidence="14">
    <location>
        <position position="1423"/>
    </location>
</feature>
<feature type="domain" description="NEL" evidence="15">
    <location>
        <begin position="1336"/>
        <end position="1627"/>
    </location>
</feature>
<evidence type="ECO:0000256" key="13">
    <source>
        <dbReference type="ARBA" id="ARBA00023200"/>
    </source>
</evidence>
<dbReference type="SUPFAM" id="SSF52075">
    <property type="entry name" value="Outer arm dynein light chain 1"/>
    <property type="match status" value="1"/>
</dbReference>
<organism evidence="16 17">
    <name type="scientific">Pseudomonas fluorescens</name>
    <dbReference type="NCBI Taxonomy" id="294"/>
    <lineage>
        <taxon>Bacteria</taxon>
        <taxon>Pseudomonadati</taxon>
        <taxon>Pseudomonadota</taxon>
        <taxon>Gammaproteobacteria</taxon>
        <taxon>Pseudomonadales</taxon>
        <taxon>Pseudomonadaceae</taxon>
        <taxon>Pseudomonas</taxon>
    </lineage>
</organism>
<proteinExistence type="inferred from homology"/>
<dbReference type="EMBL" id="MOBX01000015">
    <property type="protein sequence ID" value="RON77883.1"/>
    <property type="molecule type" value="Genomic_DNA"/>
</dbReference>
<evidence type="ECO:0000256" key="1">
    <source>
        <dbReference type="ARBA" id="ARBA00000900"/>
    </source>
</evidence>
<dbReference type="SMART" id="SM00369">
    <property type="entry name" value="LRR_TYP"/>
    <property type="match status" value="4"/>
</dbReference>
<keyword evidence="11 14" id="KW-0832">Ubl conjugation</keyword>
<evidence type="ECO:0000256" key="12">
    <source>
        <dbReference type="ARBA" id="ARBA00023026"/>
    </source>
</evidence>
<evidence type="ECO:0000256" key="6">
    <source>
        <dbReference type="ARBA" id="ARBA00022525"/>
    </source>
</evidence>
<keyword evidence="13 14" id="KW-1035">Host cytoplasm</keyword>
<keyword evidence="9" id="KW-0677">Repeat</keyword>
<name>A0A423M6V0_PSEFL</name>
<dbReference type="PROSITE" id="PS52053">
    <property type="entry name" value="NEL"/>
    <property type="match status" value="1"/>
</dbReference>
<sequence>MATEKKHQELTHGTTLSTLLDATGDLDTAEALQKSLPAYLLKASPATLAVLDQVSRDLITLQETVEKSLAALKPLPAFCIDTLTEALSRKWPAVFDVEQDLLSVPGSDCGCEPTSVNQDGIETVEHATQTLLQAAMQNFSEDEEKADAFPDGSRVRIKSAPAGVGGLTPVAFAQFCRELDLGKQYQAHFQEVFGLRQNDVEVVTASNVTRDIARMKKQLLQFDAQLAVLKEHITPAGLQTVQGLIDADGAVSVKTLQYRKQALIMQGIEVLDSCVWGVVVFSARSVELYPDEWCMVYMPGEPERPLFEYSSFTAFQQYLTQQLQVKSYQSYFANSIDEDDKADFFKTLADNADLGHIRQWPISVALFEFMVQSHVGKLQLDARKLAVPTEDIDEEVRRKRLLNLLELGVTVTSVAGLVVPVLGQLMMGVAVGQLLGEVYEGVEDWRRGDHQQALSHLFSLVENIALMAAFAGGQKVLGALGKKLLRAHPAFFQQFTTILSRSGQPRLWKPDLGPYEHRLPAGLTLAEGATELYQVGDKRIGRVDHRILFGQYDNAATGWRLEHPGRPQAYTPTLERHVEGGWRMPIEDADAWGSMGYTLKRMDPLLSEFGDSELDTFRQLSGTSHEEIHRAFADNLPLPVRLRDVIERARLERQLRGVITELENGETPAGQPVEEQLRGLSTLPGWPTDRYIEVTDGEGAISATYPASRTPDETLSVAVTSDHLVKGQLLQTVIDGLYQREVNALLGGKTLPHLERPTLAKKLGAALKADYRAAFERMYRRYDQNDLDDVVKLRRVYPGLPARLGQTLVDQAPSVERVQLRTTGRVPLGLAQKVGQASGNLRLDRALTGFHLPSIANADTEKLAIQLLPRLSGWDARIRLTVREKSLTGPILEAIGDETAAPLHTGTLVKSSTGYEVFDGDGKSLGRVAAGPDSLYQAVVKALPARQRIAVGFSEPVDADAARLRKKLLDTAVQAREESGRILTGRKPQAIETACVQGDQASATAHPRALLRKVKKLYPGLSQAQAVELIDQLGNDPLTRATRVKTLRQDLENLREALRTWSEDETAMKAVADKLAEVDPARAGDRVAREAAHKELQAVRSSRKAVAEQIEDGFRRLFWHKSAGGKVIYALNLDGMRVGQLPTLPPGLSFDHIHEVSMKNMQQRDDVVYFLKSFKQLKTLELGRNSMTRLPELLSHMPNLTRLSLAGNQIRLTEATLAKLNGLRTLKYLDLNGNPLGATPHVGKMFDLKRLQLAETGLTELPDGLAYPVNLEWVDLRNNQIRDLPQWLFKTTRRFSQALNLRGNPLAPASQTHLENYRDNVGIGMGFLADDHARLDEQSARELWFKAGAGADWERRQRIWTAFKEEPRAEGLFRLLAELGNTADSEKINADMQRRVWSVLEAAHGDANLCDQLLDLSANPINCTDNAAVNFSHLEVAVEVDKVTSLAGGKIITAKPLLDLGRGLFRLEQLNRIAREYAARDLKTDPLEVSLAFRIGLADALELPGQPRNMHFGSLAGVTEADLNVARSQVSAAELSSAWLEFMQRQSFWSDYLKRTFDHQFATVDAIYSPQFSAVFEEASTLSSADYRSQMDAIKFEREKAEEAIIRRLTNDALRQVDLGICVMPQV</sequence>
<evidence type="ECO:0000256" key="8">
    <source>
        <dbReference type="ARBA" id="ARBA00022679"/>
    </source>
</evidence>
<dbReference type="InterPro" id="IPR003591">
    <property type="entry name" value="Leu-rich_rpt_typical-subtyp"/>
</dbReference>
<evidence type="ECO:0000256" key="3">
    <source>
        <dbReference type="ARBA" id="ARBA00004613"/>
    </source>
</evidence>
<evidence type="ECO:0000259" key="15">
    <source>
        <dbReference type="PROSITE" id="PS52053"/>
    </source>
</evidence>
<dbReference type="InterPro" id="IPR051071">
    <property type="entry name" value="LRR-bact_E3_ubiq_ligases"/>
</dbReference>
<dbReference type="PROSITE" id="PS51450">
    <property type="entry name" value="LRR"/>
    <property type="match status" value="1"/>
</dbReference>
<dbReference type="InterPro" id="IPR046673">
    <property type="entry name" value="ToxA_N"/>
</dbReference>
<evidence type="ECO:0000256" key="9">
    <source>
        <dbReference type="ARBA" id="ARBA00022737"/>
    </source>
</evidence>